<comment type="similarity">
    <text evidence="2 7">Belongs to the precorrin methyltransferase family.</text>
</comment>
<dbReference type="CDD" id="cd11641">
    <property type="entry name" value="Precorrin-4_C11-MT"/>
    <property type="match status" value="1"/>
</dbReference>
<keyword evidence="6" id="KW-0949">S-adenosyl-L-methionine</keyword>
<dbReference type="InterPro" id="IPR003043">
    <property type="entry name" value="Uropor_MeTrfase_CS"/>
</dbReference>
<dbReference type="PROSITE" id="PS00840">
    <property type="entry name" value="SUMT_2"/>
    <property type="match status" value="1"/>
</dbReference>
<dbReference type="InterPro" id="IPR014777">
    <property type="entry name" value="4pyrrole_Mease_sub1"/>
</dbReference>
<name>A0ABD4TK66_9EURY</name>
<dbReference type="InterPro" id="IPR050161">
    <property type="entry name" value="Siro_Cobalamin_biosynth"/>
</dbReference>
<evidence type="ECO:0000259" key="8">
    <source>
        <dbReference type="Pfam" id="PF00590"/>
    </source>
</evidence>
<dbReference type="GO" id="GO:0032259">
    <property type="term" value="P:methylation"/>
    <property type="evidence" value="ECO:0007669"/>
    <property type="project" value="UniProtKB-KW"/>
</dbReference>
<reference evidence="9 10" key="1">
    <citation type="submission" date="2019-08" db="EMBL/GenBank/DDBJ databases">
        <authorList>
            <person name="Chen S.-C."/>
            <person name="Lai M.-C."/>
            <person name="You Y.-T."/>
        </authorList>
    </citation>
    <scope>NUCLEOTIDE SEQUENCE [LARGE SCALE GENOMIC DNA]</scope>
    <source>
        <strain evidence="9 10">P2F9704a</strain>
    </source>
</reference>
<dbReference type="InterPro" id="IPR035996">
    <property type="entry name" value="4pyrrol_Methylase_sf"/>
</dbReference>
<organism evidence="9 10">
    <name type="scientific">Methanocalculus taiwanensis</name>
    <dbReference type="NCBI Taxonomy" id="106207"/>
    <lineage>
        <taxon>Archaea</taxon>
        <taxon>Methanobacteriati</taxon>
        <taxon>Methanobacteriota</taxon>
        <taxon>Stenosarchaea group</taxon>
        <taxon>Methanomicrobia</taxon>
        <taxon>Methanomicrobiales</taxon>
        <taxon>Methanocalculaceae</taxon>
        <taxon>Methanocalculus</taxon>
    </lineage>
</organism>
<dbReference type="Pfam" id="PF00590">
    <property type="entry name" value="TP_methylase"/>
    <property type="match status" value="1"/>
</dbReference>
<evidence type="ECO:0000256" key="5">
    <source>
        <dbReference type="ARBA" id="ARBA00022679"/>
    </source>
</evidence>
<dbReference type="InterPro" id="IPR006362">
    <property type="entry name" value="Cbl_synth_CobM/CibF"/>
</dbReference>
<evidence type="ECO:0000256" key="2">
    <source>
        <dbReference type="ARBA" id="ARBA00005879"/>
    </source>
</evidence>
<evidence type="ECO:0000256" key="1">
    <source>
        <dbReference type="ARBA" id="ARBA00004953"/>
    </source>
</evidence>
<evidence type="ECO:0000256" key="6">
    <source>
        <dbReference type="ARBA" id="ARBA00022691"/>
    </source>
</evidence>
<dbReference type="PANTHER" id="PTHR45790">
    <property type="entry name" value="SIROHEME SYNTHASE-RELATED"/>
    <property type="match status" value="1"/>
</dbReference>
<dbReference type="Gene3D" id="3.40.1010.10">
    <property type="entry name" value="Cobalt-precorrin-4 Transmethylase, Domain 1"/>
    <property type="match status" value="1"/>
</dbReference>
<dbReference type="Proteomes" id="UP001524383">
    <property type="component" value="Unassembled WGS sequence"/>
</dbReference>
<evidence type="ECO:0000313" key="9">
    <source>
        <dbReference type="EMBL" id="MCQ1539131.1"/>
    </source>
</evidence>
<evidence type="ECO:0000256" key="7">
    <source>
        <dbReference type="RuleBase" id="RU003960"/>
    </source>
</evidence>
<feature type="domain" description="Tetrapyrrole methylase" evidence="8">
    <location>
        <begin position="4"/>
        <end position="203"/>
    </location>
</feature>
<evidence type="ECO:0000256" key="3">
    <source>
        <dbReference type="ARBA" id="ARBA00022573"/>
    </source>
</evidence>
<accession>A0ABD4TK66</accession>
<dbReference type="SUPFAM" id="SSF53790">
    <property type="entry name" value="Tetrapyrrole methylase"/>
    <property type="match status" value="1"/>
</dbReference>
<protein>
    <submittedName>
        <fullName evidence="9">Cobalt-precorrin-4/precorrin-4 C(11)-methyltransferase</fullName>
    </submittedName>
</protein>
<dbReference type="Gene3D" id="3.30.950.10">
    <property type="entry name" value="Methyltransferase, Cobalt-precorrin-4 Transmethylase, Domain 2"/>
    <property type="match status" value="1"/>
</dbReference>
<dbReference type="PANTHER" id="PTHR45790:SF4">
    <property type="entry name" value="COBALT-PRECORRIN-4 C(11)-METHYLTRANSFERASE"/>
    <property type="match status" value="1"/>
</dbReference>
<keyword evidence="10" id="KW-1185">Reference proteome</keyword>
<evidence type="ECO:0000256" key="4">
    <source>
        <dbReference type="ARBA" id="ARBA00022603"/>
    </source>
</evidence>
<dbReference type="AlphaFoldDB" id="A0ABD4TK66"/>
<dbReference type="GO" id="GO:0008168">
    <property type="term" value="F:methyltransferase activity"/>
    <property type="evidence" value="ECO:0007669"/>
    <property type="project" value="UniProtKB-KW"/>
</dbReference>
<dbReference type="RefSeq" id="WP_255333094.1">
    <property type="nucleotide sequence ID" value="NZ_VOTZ01000020.1"/>
</dbReference>
<evidence type="ECO:0000313" key="10">
    <source>
        <dbReference type="Proteomes" id="UP001524383"/>
    </source>
</evidence>
<keyword evidence="4 7" id="KW-0489">Methyltransferase</keyword>
<keyword evidence="5 7" id="KW-0808">Transferase</keyword>
<dbReference type="InterPro" id="IPR014776">
    <property type="entry name" value="4pyrrole_Mease_sub2"/>
</dbReference>
<dbReference type="GO" id="GO:0009236">
    <property type="term" value="P:cobalamin biosynthetic process"/>
    <property type="evidence" value="ECO:0007669"/>
    <property type="project" value="UniProtKB-KW"/>
</dbReference>
<dbReference type="EMBL" id="VOTZ01000020">
    <property type="protein sequence ID" value="MCQ1539131.1"/>
    <property type="molecule type" value="Genomic_DNA"/>
</dbReference>
<comment type="caution">
    <text evidence="9">The sequence shown here is derived from an EMBL/GenBank/DDBJ whole genome shotgun (WGS) entry which is preliminary data.</text>
</comment>
<gene>
    <name evidence="9" type="ORF">FTO68_09085</name>
</gene>
<sequence length="238" mass="25390">MREFYIVGAGCGDPGLITVKGMDLLKKADILIYAGSLVNPELVSASKAAIKLDSSKMNLEEICGAVRDGIRDKKLVVRLHSGDPALYGAIVEQIAILEKEGISAEIIPGVSSLFGAAAALNTQLTLRGVSESVIITRPAGETLEDDRIAEFSRTGETLVIFLGTEKLRDIMARVECPQDTPVAVVYHATWDDQKIVKGTVADIADKVEEAGITKTALIVIGRAVLGTESGFIHSHLYS</sequence>
<comment type="pathway">
    <text evidence="1">Cofactor biosynthesis; adenosylcobalamin biosynthesis.</text>
</comment>
<dbReference type="InterPro" id="IPR000878">
    <property type="entry name" value="4pyrrol_Mease"/>
</dbReference>
<keyword evidence="3" id="KW-0169">Cobalamin biosynthesis</keyword>
<proteinExistence type="inferred from homology"/>